<keyword evidence="5" id="KW-1185">Reference proteome</keyword>
<dbReference type="AlphaFoldDB" id="A0A9P0BDQ1"/>
<evidence type="ECO:0000256" key="2">
    <source>
        <dbReference type="ARBA" id="ARBA00022737"/>
    </source>
</evidence>
<dbReference type="SUPFAM" id="SSF54695">
    <property type="entry name" value="POZ domain"/>
    <property type="match status" value="1"/>
</dbReference>
<dbReference type="InterPro" id="IPR000210">
    <property type="entry name" value="BTB/POZ_dom"/>
</dbReference>
<evidence type="ECO:0000259" key="3">
    <source>
        <dbReference type="PROSITE" id="PS50097"/>
    </source>
</evidence>
<dbReference type="InterPro" id="IPR011705">
    <property type="entry name" value="BACK"/>
</dbReference>
<dbReference type="SMART" id="SM00225">
    <property type="entry name" value="BTB"/>
    <property type="match status" value="1"/>
</dbReference>
<dbReference type="PROSITE" id="PS50097">
    <property type="entry name" value="BTB"/>
    <property type="match status" value="1"/>
</dbReference>
<dbReference type="EMBL" id="OV121138">
    <property type="protein sequence ID" value="CAH0559875.1"/>
    <property type="molecule type" value="Genomic_DNA"/>
</dbReference>
<evidence type="ECO:0000313" key="4">
    <source>
        <dbReference type="EMBL" id="CAH0559875.1"/>
    </source>
</evidence>
<dbReference type="InterPro" id="IPR015915">
    <property type="entry name" value="Kelch-typ_b-propeller"/>
</dbReference>
<evidence type="ECO:0000256" key="1">
    <source>
        <dbReference type="ARBA" id="ARBA00022441"/>
    </source>
</evidence>
<dbReference type="Gene3D" id="2.120.10.80">
    <property type="entry name" value="Kelch-type beta propeller"/>
    <property type="match status" value="1"/>
</dbReference>
<proteinExistence type="predicted"/>
<dbReference type="OrthoDB" id="10027872at2759"/>
<dbReference type="Pfam" id="PF00651">
    <property type="entry name" value="BTB"/>
    <property type="match status" value="1"/>
</dbReference>
<dbReference type="Proteomes" id="UP001154078">
    <property type="component" value="Chromosome 7"/>
</dbReference>
<gene>
    <name evidence="4" type="ORF">MELIAE_LOCUS9753</name>
</gene>
<keyword evidence="1" id="KW-0880">Kelch repeat</keyword>
<dbReference type="Pfam" id="PF07707">
    <property type="entry name" value="BACK"/>
    <property type="match status" value="1"/>
</dbReference>
<dbReference type="PANTHER" id="PTHR45632">
    <property type="entry name" value="LD33804P"/>
    <property type="match status" value="1"/>
</dbReference>
<organism evidence="4 5">
    <name type="scientific">Brassicogethes aeneus</name>
    <name type="common">Rape pollen beetle</name>
    <name type="synonym">Meligethes aeneus</name>
    <dbReference type="NCBI Taxonomy" id="1431903"/>
    <lineage>
        <taxon>Eukaryota</taxon>
        <taxon>Metazoa</taxon>
        <taxon>Ecdysozoa</taxon>
        <taxon>Arthropoda</taxon>
        <taxon>Hexapoda</taxon>
        <taxon>Insecta</taxon>
        <taxon>Pterygota</taxon>
        <taxon>Neoptera</taxon>
        <taxon>Endopterygota</taxon>
        <taxon>Coleoptera</taxon>
        <taxon>Polyphaga</taxon>
        <taxon>Cucujiformia</taxon>
        <taxon>Nitidulidae</taxon>
        <taxon>Meligethinae</taxon>
        <taxon>Brassicogethes</taxon>
    </lineage>
</organism>
<dbReference type="Gene3D" id="3.30.710.10">
    <property type="entry name" value="Potassium Channel Kv1.1, Chain A"/>
    <property type="match status" value="1"/>
</dbReference>
<dbReference type="PANTHER" id="PTHR45632:SF3">
    <property type="entry name" value="KELCH-LIKE PROTEIN 32"/>
    <property type="match status" value="1"/>
</dbReference>
<reference evidence="4" key="1">
    <citation type="submission" date="2021-12" db="EMBL/GenBank/DDBJ databases">
        <authorList>
            <person name="King R."/>
        </authorList>
    </citation>
    <scope>NUCLEOTIDE SEQUENCE</scope>
</reference>
<accession>A0A9P0BDQ1</accession>
<feature type="domain" description="BTB" evidence="3">
    <location>
        <begin position="4"/>
        <end position="71"/>
    </location>
</feature>
<dbReference type="SMART" id="SM00875">
    <property type="entry name" value="BACK"/>
    <property type="match status" value="1"/>
</dbReference>
<evidence type="ECO:0000313" key="5">
    <source>
        <dbReference type="Proteomes" id="UP001154078"/>
    </source>
</evidence>
<dbReference type="InterPro" id="IPR011333">
    <property type="entry name" value="SKP1/BTB/POZ_sf"/>
</dbReference>
<sequence length="588" mass="69057">METEEIILEVETLQLKCKKRDLIENSDYFKAMFEGNYEESMSKSIKLKDVDPVGLNLLINLISNENFILQKEDTLLALDAACMLQFVEIKNKIIENITETLSLDNLLKIWLATERQGIHPLSLKAKSMALQCFNVLKNSDEVLELNIRDLVRYLGHKHLEVKDEMDVFDVIVKWLDRNYVEHKNNTKDLIKILSTLDFNSLNFSDLEKMLNYKVFVENREVNGILRVVLNIKSENNSKISYEYKERAEKLLDCDKRISYRYPCFLGVLRGSELELSKSPKKSKLEEETVIYYDLKTNTFQKLFKLENAEHQNLEGFKLISYKERILMFGGEYVLGKGNWNYNHWAYNTITEKWKKESLMVVPRRHFESCIVGNYLFVVGGTATFRVVQDDMFYYDLINGWWSHPIKLPMSDSQTKCCDFVNKLFIVNLSKENPIYYFDLESSAWKIVEIIDQDKILQTIKIFNVFSNKDTLFIRGNSVIVKLKFNEHKLEVSKVIKLNQKIPCDAMESVLCGNTIYTISTEIDPDMDMYSFQTFNLYTDIESHIFCNRPENHLLHIGEDVYKIKPNFKLFAFKHFNIAEDNFINNEFC</sequence>
<dbReference type="Gene3D" id="1.25.40.420">
    <property type="match status" value="1"/>
</dbReference>
<protein>
    <recommendedName>
        <fullName evidence="3">BTB domain-containing protein</fullName>
    </recommendedName>
</protein>
<name>A0A9P0BDQ1_BRAAE</name>
<keyword evidence="2" id="KW-0677">Repeat</keyword>
<dbReference type="SUPFAM" id="SSF117281">
    <property type="entry name" value="Kelch motif"/>
    <property type="match status" value="1"/>
</dbReference>